<comment type="caution">
    <text evidence="2">The sequence shown here is derived from an EMBL/GenBank/DDBJ whole genome shotgun (WGS) entry which is preliminary data.</text>
</comment>
<evidence type="ECO:0000313" key="2">
    <source>
        <dbReference type="EMBL" id="RNF38731.1"/>
    </source>
</evidence>
<feature type="domain" description="PhnB-like" evidence="1">
    <location>
        <begin position="7"/>
        <end position="125"/>
    </location>
</feature>
<dbReference type="RefSeq" id="WP_123166070.1">
    <property type="nucleotide sequence ID" value="NZ_RIAX01000010.1"/>
</dbReference>
<dbReference type="SUPFAM" id="SSF54593">
    <property type="entry name" value="Glyoxalase/Bleomycin resistance protein/Dihydroxybiphenyl dioxygenase"/>
    <property type="match status" value="1"/>
</dbReference>
<dbReference type="Gene3D" id="3.30.720.110">
    <property type="match status" value="1"/>
</dbReference>
<dbReference type="AlphaFoldDB" id="A0A3M8P5Q9"/>
<dbReference type="Gene3D" id="3.30.720.100">
    <property type="match status" value="1"/>
</dbReference>
<evidence type="ECO:0000313" key="3">
    <source>
        <dbReference type="Proteomes" id="UP000275473"/>
    </source>
</evidence>
<dbReference type="InterPro" id="IPR009725">
    <property type="entry name" value="3_dmu_93_MTrfase"/>
</dbReference>
<reference evidence="2 3" key="1">
    <citation type="journal article" date="2018" name="Int. J. Syst. Evol. Microbiol.">
        <title>Planococcus salinus sp. nov., a moderately halophilic bacterium isolated from a saline-alkali soil.</title>
        <authorList>
            <person name="Gan L."/>
        </authorList>
    </citation>
    <scope>NUCLEOTIDE SEQUENCE [LARGE SCALE GENOMIC DNA]</scope>
    <source>
        <strain evidence="2 3">LCB217</strain>
    </source>
</reference>
<organism evidence="2 3">
    <name type="scientific">Planococcus salinus</name>
    <dbReference type="NCBI Taxonomy" id="1848460"/>
    <lineage>
        <taxon>Bacteria</taxon>
        <taxon>Bacillati</taxon>
        <taxon>Bacillota</taxon>
        <taxon>Bacilli</taxon>
        <taxon>Bacillales</taxon>
        <taxon>Caryophanaceae</taxon>
        <taxon>Planococcus</taxon>
    </lineage>
</organism>
<dbReference type="Proteomes" id="UP000275473">
    <property type="component" value="Unassembled WGS sequence"/>
</dbReference>
<protein>
    <submittedName>
        <fullName evidence="2">VOC family protein</fullName>
    </submittedName>
</protein>
<dbReference type="OrthoDB" id="9806473at2"/>
<accession>A0A3M8P5Q9</accession>
<dbReference type="Pfam" id="PF06983">
    <property type="entry name" value="3-dmu-9_3-mt"/>
    <property type="match status" value="1"/>
</dbReference>
<dbReference type="CDD" id="cd06588">
    <property type="entry name" value="PhnB_like"/>
    <property type="match status" value="1"/>
</dbReference>
<dbReference type="InterPro" id="IPR028973">
    <property type="entry name" value="PhnB-like"/>
</dbReference>
<dbReference type="PANTHER" id="PTHR33990">
    <property type="entry name" value="PROTEIN YJDN-RELATED"/>
    <property type="match status" value="1"/>
</dbReference>
<evidence type="ECO:0000259" key="1">
    <source>
        <dbReference type="Pfam" id="PF06983"/>
    </source>
</evidence>
<dbReference type="InterPro" id="IPR029068">
    <property type="entry name" value="Glyas_Bleomycin-R_OHBP_Dase"/>
</dbReference>
<dbReference type="EMBL" id="RIAX01000010">
    <property type="protein sequence ID" value="RNF38731.1"/>
    <property type="molecule type" value="Genomic_DNA"/>
</dbReference>
<sequence>MEQQLPKITPFLMFAGRAEEAMKYYTSIFEDAEITSIVHNGDGTVMQATFKLNGQLFMCIDSPIEHDFSFTPAISLYVTCNTQKEIEQAFEQLSDGGEVLMTLDAYPFSEKFGWVNDKFGVSWQLNLQSTPPT</sequence>
<proteinExistence type="predicted"/>
<name>A0A3M8P5Q9_9BACL</name>
<gene>
    <name evidence="2" type="ORF">EEX84_12925</name>
</gene>
<keyword evidence="3" id="KW-1185">Reference proteome</keyword>
<dbReference type="PANTHER" id="PTHR33990:SF4">
    <property type="entry name" value="PHNB-LIKE DOMAIN-CONTAINING PROTEIN"/>
    <property type="match status" value="1"/>
</dbReference>
<dbReference type="PIRSF" id="PIRSF021700">
    <property type="entry name" value="3_dmu_93_MTrfase"/>
    <property type="match status" value="1"/>
</dbReference>